<evidence type="ECO:0000313" key="1">
    <source>
        <dbReference type="EMBL" id="MCT2409141.1"/>
    </source>
</evidence>
<comment type="caution">
    <text evidence="1">The sequence shown here is derived from an EMBL/GenBank/DDBJ whole genome shotgun (WGS) entry which is preliminary data.</text>
</comment>
<proteinExistence type="predicted"/>
<name>A0ABT2IKK3_9FLAO</name>
<protein>
    <submittedName>
        <fullName evidence="1">Helix-turn-helix domain-containing protein</fullName>
    </submittedName>
</protein>
<dbReference type="InterPro" id="IPR010921">
    <property type="entry name" value="Trp_repressor/repl_initiator"/>
</dbReference>
<accession>A0ABT2IKK3</accession>
<reference evidence="1" key="1">
    <citation type="submission" date="2022-08" db="EMBL/GenBank/DDBJ databases">
        <title>Chryseobacterium antibioticum,isolated from the rhizosphere soil of Pyrola in Tibet.</title>
        <authorList>
            <person name="Kan Y."/>
        </authorList>
    </citation>
    <scope>NUCLEOTIDE SEQUENCE</scope>
    <source>
        <strain evidence="1">Pc2-12</strain>
    </source>
</reference>
<dbReference type="Proteomes" id="UP001142057">
    <property type="component" value="Unassembled WGS sequence"/>
</dbReference>
<dbReference type="RefSeq" id="WP_259830568.1">
    <property type="nucleotide sequence ID" value="NZ_JANZQH010000008.1"/>
</dbReference>
<gene>
    <name evidence="1" type="ORF">NZD88_16460</name>
</gene>
<keyword evidence="2" id="KW-1185">Reference proteome</keyword>
<organism evidence="1 2">
    <name type="scientific">Chryseobacterium pyrolae</name>
    <dbReference type="NCBI Taxonomy" id="2987481"/>
    <lineage>
        <taxon>Bacteria</taxon>
        <taxon>Pseudomonadati</taxon>
        <taxon>Bacteroidota</taxon>
        <taxon>Flavobacteriia</taxon>
        <taxon>Flavobacteriales</taxon>
        <taxon>Weeksellaceae</taxon>
        <taxon>Chryseobacterium group</taxon>
        <taxon>Chryseobacterium</taxon>
    </lineage>
</organism>
<evidence type="ECO:0000313" key="2">
    <source>
        <dbReference type="Proteomes" id="UP001142057"/>
    </source>
</evidence>
<dbReference type="EMBL" id="JANZQH010000008">
    <property type="protein sequence ID" value="MCT2409141.1"/>
    <property type="molecule type" value="Genomic_DNA"/>
</dbReference>
<dbReference type="SUPFAM" id="SSF48295">
    <property type="entry name" value="TrpR-like"/>
    <property type="match status" value="1"/>
</dbReference>
<sequence>MKKNMLPDYKLIFTDIILKKHPAKELSCRTILKKDVISVLDVIKLNDLVFGTGDKTTSINNQKYRAYDESTIIDILKYQKRNKLNNSQLATHFKISRNTIAKWKKFSEHDSVART</sequence>